<evidence type="ECO:0000313" key="2">
    <source>
        <dbReference type="EMBL" id="PWL39166.1"/>
    </source>
</evidence>
<proteinExistence type="predicted"/>
<feature type="compositionally biased region" description="Acidic residues" evidence="1">
    <location>
        <begin position="31"/>
        <end position="59"/>
    </location>
</feature>
<dbReference type="Proteomes" id="UP000245762">
    <property type="component" value="Unassembled WGS sequence"/>
</dbReference>
<evidence type="ECO:0000313" key="3">
    <source>
        <dbReference type="Proteomes" id="UP000245762"/>
    </source>
</evidence>
<dbReference type="AlphaFoldDB" id="A0A316KZW3"/>
<organism evidence="2 3">
    <name type="scientific">Flagellimonas aquimarina</name>
    <dbReference type="NCBI Taxonomy" id="2201895"/>
    <lineage>
        <taxon>Bacteria</taxon>
        <taxon>Pseudomonadati</taxon>
        <taxon>Bacteroidota</taxon>
        <taxon>Flavobacteriia</taxon>
        <taxon>Flavobacteriales</taxon>
        <taxon>Flavobacteriaceae</taxon>
        <taxon>Flagellimonas</taxon>
    </lineage>
</organism>
<reference evidence="2 3" key="1">
    <citation type="submission" date="2018-05" db="EMBL/GenBank/DDBJ databases">
        <title>Complete genome sequence of Flagellimonas aquimarina ECD12 isolated from seaweed Ecklonia cava.</title>
        <authorList>
            <person name="Choi S."/>
            <person name="Seong C."/>
        </authorList>
    </citation>
    <scope>NUCLEOTIDE SEQUENCE [LARGE SCALE GENOMIC DNA]</scope>
    <source>
        <strain evidence="2 3">ECD12</strain>
    </source>
</reference>
<evidence type="ECO:0000256" key="1">
    <source>
        <dbReference type="SAM" id="MobiDB-lite"/>
    </source>
</evidence>
<dbReference type="Pfam" id="PF11617">
    <property type="entry name" value="Cu-binding_MopE"/>
    <property type="match status" value="2"/>
</dbReference>
<gene>
    <name evidence="2" type="ORF">DKG77_06640</name>
</gene>
<accession>A0A316KZW3</accession>
<dbReference type="InterPro" id="IPR021655">
    <property type="entry name" value="Put_metal-bd"/>
</dbReference>
<sequence>MDGDGYDKADDCDDGDQTVNPGQEEIPYNGIDDDCDPATLDDDMDGDGYDKADDCDDGDQAVNPGQEEIPYNGI</sequence>
<protein>
    <submittedName>
        <fullName evidence="2">Thrombospondin</fullName>
    </submittedName>
</protein>
<comment type="caution">
    <text evidence="2">The sequence shown here is derived from an EMBL/GenBank/DDBJ whole genome shotgun (WGS) entry which is preliminary data.</text>
</comment>
<keyword evidence="3" id="KW-1185">Reference proteome</keyword>
<name>A0A316KZW3_9FLAO</name>
<feature type="non-terminal residue" evidence="2">
    <location>
        <position position="74"/>
    </location>
</feature>
<feature type="region of interest" description="Disordered" evidence="1">
    <location>
        <begin position="1"/>
        <end position="74"/>
    </location>
</feature>
<dbReference type="EMBL" id="QGEG01000002">
    <property type="protein sequence ID" value="PWL39166.1"/>
    <property type="molecule type" value="Genomic_DNA"/>
</dbReference>